<keyword evidence="2" id="KW-1133">Transmembrane helix</keyword>
<evidence type="ECO:0000256" key="1">
    <source>
        <dbReference type="SAM" id="MobiDB-lite"/>
    </source>
</evidence>
<evidence type="ECO:0000313" key="3">
    <source>
        <dbReference type="EMBL" id="GGA32940.1"/>
    </source>
</evidence>
<organism evidence="3 4">
    <name type="scientific">Kroppenstedtia guangzhouensis</name>
    <dbReference type="NCBI Taxonomy" id="1274356"/>
    <lineage>
        <taxon>Bacteria</taxon>
        <taxon>Bacillati</taxon>
        <taxon>Bacillota</taxon>
        <taxon>Bacilli</taxon>
        <taxon>Bacillales</taxon>
        <taxon>Thermoactinomycetaceae</taxon>
        <taxon>Kroppenstedtia</taxon>
    </lineage>
</organism>
<feature type="region of interest" description="Disordered" evidence="1">
    <location>
        <begin position="1"/>
        <end position="45"/>
    </location>
</feature>
<accession>A0ABQ1FZD2</accession>
<proteinExistence type="predicted"/>
<feature type="compositionally biased region" description="Basic residues" evidence="1">
    <location>
        <begin position="14"/>
        <end position="33"/>
    </location>
</feature>
<protein>
    <submittedName>
        <fullName evidence="3">Uncharacterized protein</fullName>
    </submittedName>
</protein>
<dbReference type="Proteomes" id="UP000617979">
    <property type="component" value="Unassembled WGS sequence"/>
</dbReference>
<dbReference type="RefSeq" id="WP_188428889.1">
    <property type="nucleotide sequence ID" value="NZ_BMEX01000001.1"/>
</dbReference>
<keyword evidence="4" id="KW-1185">Reference proteome</keyword>
<dbReference type="EMBL" id="BMEX01000001">
    <property type="protein sequence ID" value="GGA32940.1"/>
    <property type="molecule type" value="Genomic_DNA"/>
</dbReference>
<sequence length="78" mass="8795">MKKTEKEKSSTAGKNKKRSKQTRKVKQTKKNPSIKKVNSKKEARRKKKQAALGIELLYIFCGFILAGAILFISSLVRG</sequence>
<gene>
    <name evidence="3" type="ORF">GCM10007416_02030</name>
</gene>
<feature type="transmembrane region" description="Helical" evidence="2">
    <location>
        <begin position="50"/>
        <end position="72"/>
    </location>
</feature>
<comment type="caution">
    <text evidence="3">The sequence shown here is derived from an EMBL/GenBank/DDBJ whole genome shotgun (WGS) entry which is preliminary data.</text>
</comment>
<evidence type="ECO:0000313" key="4">
    <source>
        <dbReference type="Proteomes" id="UP000617979"/>
    </source>
</evidence>
<name>A0ABQ1FZD2_9BACL</name>
<evidence type="ECO:0000256" key="2">
    <source>
        <dbReference type="SAM" id="Phobius"/>
    </source>
</evidence>
<keyword evidence="2" id="KW-0472">Membrane</keyword>
<reference evidence="4" key="1">
    <citation type="journal article" date="2019" name="Int. J. Syst. Evol. Microbiol.">
        <title>The Global Catalogue of Microorganisms (GCM) 10K type strain sequencing project: providing services to taxonomists for standard genome sequencing and annotation.</title>
        <authorList>
            <consortium name="The Broad Institute Genomics Platform"/>
            <consortium name="The Broad Institute Genome Sequencing Center for Infectious Disease"/>
            <person name="Wu L."/>
            <person name="Ma J."/>
        </authorList>
    </citation>
    <scope>NUCLEOTIDE SEQUENCE [LARGE SCALE GENOMIC DNA]</scope>
    <source>
        <strain evidence="4">CGMCC 1.12404</strain>
    </source>
</reference>
<keyword evidence="2" id="KW-0812">Transmembrane</keyword>